<dbReference type="Gene3D" id="2.60.120.260">
    <property type="entry name" value="Galactose-binding domain-like"/>
    <property type="match status" value="1"/>
</dbReference>
<proteinExistence type="predicted"/>
<dbReference type="SUPFAM" id="SSF52266">
    <property type="entry name" value="SGNH hydrolase"/>
    <property type="match status" value="1"/>
</dbReference>
<organism evidence="4 5">
    <name type="scientific">Actomonas aquatica</name>
    <dbReference type="NCBI Taxonomy" id="2866162"/>
    <lineage>
        <taxon>Bacteria</taxon>
        <taxon>Pseudomonadati</taxon>
        <taxon>Verrucomicrobiota</taxon>
        <taxon>Opitutia</taxon>
        <taxon>Opitutales</taxon>
        <taxon>Opitutaceae</taxon>
        <taxon>Actomonas</taxon>
    </lineage>
</organism>
<dbReference type="EMBL" id="CP139781">
    <property type="protein sequence ID" value="WRQ89947.1"/>
    <property type="molecule type" value="Genomic_DNA"/>
</dbReference>
<feature type="domain" description="Sialate O-acetylesterase" evidence="3">
    <location>
        <begin position="440"/>
        <end position="539"/>
    </location>
</feature>
<reference evidence="4 5" key="1">
    <citation type="submission" date="2023-12" db="EMBL/GenBank/DDBJ databases">
        <title>Description of an unclassified Opitutus bacterium of Verrucomicrobiota.</title>
        <authorList>
            <person name="Zhang D.-F."/>
        </authorList>
    </citation>
    <scope>NUCLEOTIDE SEQUENCE [LARGE SCALE GENOMIC DNA]</scope>
    <source>
        <strain evidence="4 5">WL0086</strain>
    </source>
</reference>
<keyword evidence="1" id="KW-0378">Hydrolase</keyword>
<feature type="chain" id="PRO_5046016855" evidence="2">
    <location>
        <begin position="22"/>
        <end position="649"/>
    </location>
</feature>
<dbReference type="Pfam" id="PF03629">
    <property type="entry name" value="SASA"/>
    <property type="match status" value="1"/>
</dbReference>
<dbReference type="RefSeq" id="WP_221032128.1">
    <property type="nucleotide sequence ID" value="NZ_CP139781.1"/>
</dbReference>
<dbReference type="InterPro" id="IPR013783">
    <property type="entry name" value="Ig-like_fold"/>
</dbReference>
<dbReference type="SUPFAM" id="SSF49785">
    <property type="entry name" value="Galactose-binding domain-like"/>
    <property type="match status" value="1"/>
</dbReference>
<keyword evidence="2" id="KW-0732">Signal</keyword>
<evidence type="ECO:0000313" key="5">
    <source>
        <dbReference type="Proteomes" id="UP000738431"/>
    </source>
</evidence>
<protein>
    <submittedName>
        <fullName evidence="4">Sialate O-acetylesterase</fullName>
    </submittedName>
</protein>
<dbReference type="PANTHER" id="PTHR22901">
    <property type="entry name" value="SIALATE O-ACETYLESTERASE"/>
    <property type="match status" value="1"/>
</dbReference>
<evidence type="ECO:0000256" key="2">
    <source>
        <dbReference type="SAM" id="SignalP"/>
    </source>
</evidence>
<dbReference type="InterPro" id="IPR005181">
    <property type="entry name" value="SASA"/>
</dbReference>
<gene>
    <name evidence="4" type="ORF">K1X11_011060</name>
</gene>
<dbReference type="InterPro" id="IPR036514">
    <property type="entry name" value="SGNH_hydro_sf"/>
</dbReference>
<accession>A0ABZ1CF79</accession>
<name>A0ABZ1CF79_9BACT</name>
<dbReference type="PANTHER" id="PTHR22901:SF0">
    <property type="entry name" value="SIALATE O-ACETYLESTERASE"/>
    <property type="match status" value="1"/>
</dbReference>
<evidence type="ECO:0000256" key="1">
    <source>
        <dbReference type="ARBA" id="ARBA00022801"/>
    </source>
</evidence>
<sequence length="649" mass="70083">MLRRLLTLTLLSGFAFSLAHAELKLAAPFGDHMVLQRGHPIPVWGWADPGAEVTVDFAAQSVSTTVDPTGAWHLTLPPLGTSATPRDFQVTANQKSKIENQKFTDVLVGEVWLVGGQSNMERQLGPRPGQKPIIGWEAEVAAADRPLFRQLYVTQTRALTAQASVEASWSVCTPDTADDFTAVGYFFGRDLRAALGANVPVGIIHSSWGGTPAEAWTSEAGLAAFPEFTDAISTLKSTGEDEAEALQRYLDSLDAWFAQYDPGTTAGADWTAPTLDASDWDTMTLPVAWENAGHDGYDGLGWFTRRFELPAAWQGQDLTLRLGRIDDIDTTWFNGQLLGTTTGWQTERVYTVPASALHAGTNVITVRVLDTGGGGGIWDADSPLDLAPADATPLNLAGDWHYRLAANLKETPYPPQDLRNSSGAPTGLYNGMIAPLVPYALRGFAFYQGESNADRPTQYRTLLPALIADWRAQWQDDTLPFLFVQIAPHESQPPEIREAQLLAWQETEYTSMVVTLDVGDATDIHPAQKEPVGQRLALAARALAYDEDLTYSGPVFESVSFDGDTAILHFTHVADGLVAPGGTLRGFTLAGADGEHHAATATIKGDTVRVSSLDVPAPTTVHYAWAHVANGNLFNTAGLPASPFRTDHP</sequence>
<evidence type="ECO:0000313" key="4">
    <source>
        <dbReference type="EMBL" id="WRQ89947.1"/>
    </source>
</evidence>
<keyword evidence="5" id="KW-1185">Reference proteome</keyword>
<dbReference type="InterPro" id="IPR008979">
    <property type="entry name" value="Galactose-bd-like_sf"/>
</dbReference>
<evidence type="ECO:0000259" key="3">
    <source>
        <dbReference type="Pfam" id="PF03629"/>
    </source>
</evidence>
<dbReference type="Gene3D" id="2.60.40.10">
    <property type="entry name" value="Immunoglobulins"/>
    <property type="match status" value="1"/>
</dbReference>
<dbReference type="InterPro" id="IPR039329">
    <property type="entry name" value="SIAE"/>
</dbReference>
<feature type="signal peptide" evidence="2">
    <location>
        <begin position="1"/>
        <end position="21"/>
    </location>
</feature>
<dbReference type="Proteomes" id="UP000738431">
    <property type="component" value="Chromosome"/>
</dbReference>
<dbReference type="Gene3D" id="3.40.50.1110">
    <property type="entry name" value="SGNH hydrolase"/>
    <property type="match status" value="2"/>
</dbReference>